<sequence length="241" mass="27088">MNLIIGHFASNALPSAGSLPLPDSICNTVNNCYDHALRGEMSGEISDFQDAGISRLFKDIEELLSNETFITSWTEVVTDLGNIQKNLSLLDSANSAGGQPLSSTLKDPEEMKDYLVTSKNINANVSDAVLSIPVSSEFSQSLLKGQKLPPEDCWSKVDEVLKESEFNKQVQTEFCQSLSQEDYQDISSKLQKQVDPVKFLNVSTLTIFMQYYKFKESFVFRHQLCRLYRSLFSNLKVLIDM</sequence>
<dbReference type="Proteomes" id="UP000230750">
    <property type="component" value="Unassembled WGS sequence"/>
</dbReference>
<evidence type="ECO:0000313" key="1">
    <source>
        <dbReference type="EMBL" id="PIK37854.1"/>
    </source>
</evidence>
<gene>
    <name evidence="1" type="ORF">BSL78_25315</name>
</gene>
<protein>
    <submittedName>
        <fullName evidence="1">Putative ATP-binding cassette sub-family A member 1</fullName>
    </submittedName>
</protein>
<keyword evidence="2" id="KW-1185">Reference proteome</keyword>
<reference evidence="1 2" key="1">
    <citation type="journal article" date="2017" name="PLoS Biol.">
        <title>The sea cucumber genome provides insights into morphological evolution and visceral regeneration.</title>
        <authorList>
            <person name="Zhang X."/>
            <person name="Sun L."/>
            <person name="Yuan J."/>
            <person name="Sun Y."/>
            <person name="Gao Y."/>
            <person name="Zhang L."/>
            <person name="Li S."/>
            <person name="Dai H."/>
            <person name="Hamel J.F."/>
            <person name="Liu C."/>
            <person name="Yu Y."/>
            <person name="Liu S."/>
            <person name="Lin W."/>
            <person name="Guo K."/>
            <person name="Jin S."/>
            <person name="Xu P."/>
            <person name="Storey K.B."/>
            <person name="Huan P."/>
            <person name="Zhang T."/>
            <person name="Zhou Y."/>
            <person name="Zhang J."/>
            <person name="Lin C."/>
            <person name="Li X."/>
            <person name="Xing L."/>
            <person name="Huo D."/>
            <person name="Sun M."/>
            <person name="Wang L."/>
            <person name="Mercier A."/>
            <person name="Li F."/>
            <person name="Yang H."/>
            <person name="Xiang J."/>
        </authorList>
    </citation>
    <scope>NUCLEOTIDE SEQUENCE [LARGE SCALE GENOMIC DNA]</scope>
    <source>
        <strain evidence="1">Shaxun</strain>
        <tissue evidence="1">Muscle</tissue>
    </source>
</reference>
<dbReference type="AlphaFoldDB" id="A0A2G8JQ08"/>
<organism evidence="1 2">
    <name type="scientific">Stichopus japonicus</name>
    <name type="common">Sea cucumber</name>
    <dbReference type="NCBI Taxonomy" id="307972"/>
    <lineage>
        <taxon>Eukaryota</taxon>
        <taxon>Metazoa</taxon>
        <taxon>Echinodermata</taxon>
        <taxon>Eleutherozoa</taxon>
        <taxon>Echinozoa</taxon>
        <taxon>Holothuroidea</taxon>
        <taxon>Aspidochirotacea</taxon>
        <taxon>Aspidochirotida</taxon>
        <taxon>Stichopodidae</taxon>
        <taxon>Apostichopus</taxon>
    </lineage>
</organism>
<keyword evidence="1" id="KW-0067">ATP-binding</keyword>
<dbReference type="EMBL" id="MRZV01001439">
    <property type="protein sequence ID" value="PIK37854.1"/>
    <property type="molecule type" value="Genomic_DNA"/>
</dbReference>
<dbReference type="STRING" id="307972.A0A2G8JQ08"/>
<evidence type="ECO:0000313" key="2">
    <source>
        <dbReference type="Proteomes" id="UP000230750"/>
    </source>
</evidence>
<comment type="caution">
    <text evidence="1">The sequence shown here is derived from an EMBL/GenBank/DDBJ whole genome shotgun (WGS) entry which is preliminary data.</text>
</comment>
<dbReference type="GO" id="GO:0005524">
    <property type="term" value="F:ATP binding"/>
    <property type="evidence" value="ECO:0007669"/>
    <property type="project" value="UniProtKB-KW"/>
</dbReference>
<accession>A0A2G8JQ08</accession>
<proteinExistence type="predicted"/>
<name>A0A2G8JQ08_STIJA</name>
<keyword evidence="1" id="KW-0547">Nucleotide-binding</keyword>